<feature type="transmembrane region" description="Helical" evidence="7">
    <location>
        <begin position="389"/>
        <end position="409"/>
    </location>
</feature>
<dbReference type="Proteomes" id="UP000007383">
    <property type="component" value="Chromosome"/>
</dbReference>
<gene>
    <name evidence="8" type="ordered locus">Spiaf_0034</name>
</gene>
<reference evidence="9" key="1">
    <citation type="journal article" date="2013" name="Stand. Genomic Sci.">
        <title>Complete genome sequence of the halophilic bacterium Spirochaeta africana type strain (Z-7692(T)) from the alkaline Lake Magadi in the East African Rift.</title>
        <authorList>
            <person name="Liolos K."/>
            <person name="Abt B."/>
            <person name="Scheuner C."/>
            <person name="Teshima H."/>
            <person name="Held B."/>
            <person name="Lapidus A."/>
            <person name="Nolan M."/>
            <person name="Lucas S."/>
            <person name="Deshpande S."/>
            <person name="Cheng J.F."/>
            <person name="Tapia R."/>
            <person name="Goodwin L.A."/>
            <person name="Pitluck S."/>
            <person name="Pagani I."/>
            <person name="Ivanova N."/>
            <person name="Mavromatis K."/>
            <person name="Mikhailova N."/>
            <person name="Huntemann M."/>
            <person name="Pati A."/>
            <person name="Chen A."/>
            <person name="Palaniappan K."/>
            <person name="Land M."/>
            <person name="Rohde M."/>
            <person name="Tindall B.J."/>
            <person name="Detter J.C."/>
            <person name="Goker M."/>
            <person name="Bristow J."/>
            <person name="Eisen J.A."/>
            <person name="Markowitz V."/>
            <person name="Hugenholtz P."/>
            <person name="Woyke T."/>
            <person name="Klenk H.P."/>
            <person name="Kyrpides N.C."/>
        </authorList>
    </citation>
    <scope>NUCLEOTIDE SEQUENCE</scope>
    <source>
        <strain evidence="9">ATCC 700263 / DSM 8902 / Z-7692</strain>
    </source>
</reference>
<keyword evidence="3" id="KW-1003">Cell membrane</keyword>
<dbReference type="InterPro" id="IPR050833">
    <property type="entry name" value="Poly_Biosynth_Transport"/>
</dbReference>
<dbReference type="OrthoDB" id="9770347at2"/>
<dbReference type="HOGENOM" id="CLU_026911_5_2_12"/>
<dbReference type="KEGG" id="sfc:Spiaf_0034"/>
<feature type="transmembrane region" description="Helical" evidence="7">
    <location>
        <begin position="294"/>
        <end position="312"/>
    </location>
</feature>
<comment type="similarity">
    <text evidence="2">Belongs to the polysaccharide synthase family.</text>
</comment>
<feature type="transmembrane region" description="Helical" evidence="7">
    <location>
        <begin position="324"/>
        <end position="344"/>
    </location>
</feature>
<feature type="transmembrane region" description="Helical" evidence="7">
    <location>
        <begin position="365"/>
        <end position="383"/>
    </location>
</feature>
<feature type="transmembrane region" description="Helical" evidence="7">
    <location>
        <begin position="47"/>
        <end position="64"/>
    </location>
</feature>
<dbReference type="STRING" id="889378.Spiaf_0034"/>
<feature type="transmembrane region" description="Helical" evidence="7">
    <location>
        <begin position="448"/>
        <end position="477"/>
    </location>
</feature>
<evidence type="ECO:0000256" key="4">
    <source>
        <dbReference type="ARBA" id="ARBA00022692"/>
    </source>
</evidence>
<accession>H9UF50</accession>
<keyword evidence="9" id="KW-1185">Reference proteome</keyword>
<comment type="subcellular location">
    <subcellularLocation>
        <location evidence="1">Cell membrane</location>
        <topology evidence="1">Multi-pass membrane protein</topology>
    </subcellularLocation>
</comment>
<keyword evidence="4 7" id="KW-0812">Transmembrane</keyword>
<feature type="transmembrane region" description="Helical" evidence="7">
    <location>
        <begin position="150"/>
        <end position="170"/>
    </location>
</feature>
<organism evidence="8 9">
    <name type="scientific">Spirochaeta africana (strain ATCC 700263 / DSM 8902 / Z-7692)</name>
    <dbReference type="NCBI Taxonomy" id="889378"/>
    <lineage>
        <taxon>Bacteria</taxon>
        <taxon>Pseudomonadati</taxon>
        <taxon>Spirochaetota</taxon>
        <taxon>Spirochaetia</taxon>
        <taxon>Spirochaetales</taxon>
        <taxon>Spirochaetaceae</taxon>
        <taxon>Spirochaeta</taxon>
    </lineage>
</organism>
<evidence type="ECO:0000256" key="6">
    <source>
        <dbReference type="ARBA" id="ARBA00023136"/>
    </source>
</evidence>
<evidence type="ECO:0000313" key="9">
    <source>
        <dbReference type="Proteomes" id="UP000007383"/>
    </source>
</evidence>
<name>H9UF50_SPIAZ</name>
<dbReference type="Pfam" id="PF13440">
    <property type="entry name" value="Polysacc_synt_3"/>
    <property type="match status" value="1"/>
</dbReference>
<feature type="transmembrane region" description="Helical" evidence="7">
    <location>
        <begin position="176"/>
        <end position="195"/>
    </location>
</feature>
<sequence length="489" mass="54247">MLNINKSKFKKKVLYAFLWSTIAKLGQQGIQFFITIILARLLSPNDFGLIGILLAFIIVAEAFVEHGFGQAIIQKKEVSEADLTTAFLSSVAISVVIYVLLCFSAGVIASFYNRIELASLTRVVGVVVILDSLVVIQRAQYERELDFKRLSVLTFIAAIGSGCIAVFGAYLGMGVWALATQIVSMKLFLAVILWVRSSWVPRGKFCTTAFLEMFHFGWKLQVSGLLNKAYRNIHALVIGRFFAVDLVGYYTQARKLKDIPMHNLSSIVTKVTFPLFSSIQDDVNWVKSGNKKSTHMLSFLSFPLMLGAAATADRLIPVILGSQWYNSILFFQLLCLVGLLYPVQSLNVNTLKVAGRTDLFLKLEIVKKIIGLSGIVIAIRWGVYGLVVAQIITSYISLILNISVAGPLIGYRLREQLADMFPYFSCSTLMAAGVWLFGHYLATEIEAVTLIIQIFLGVSLYAGLCALLKVPAYMAVVRMLMERKHARTT</sequence>
<protein>
    <submittedName>
        <fullName evidence="8">Membrane protein involved in the export of O-antigen and teichoic acid</fullName>
    </submittedName>
</protein>
<dbReference type="AlphaFoldDB" id="H9UF50"/>
<evidence type="ECO:0000313" key="8">
    <source>
        <dbReference type="EMBL" id="AFG36143.1"/>
    </source>
</evidence>
<dbReference type="GO" id="GO:0005886">
    <property type="term" value="C:plasma membrane"/>
    <property type="evidence" value="ECO:0007669"/>
    <property type="project" value="UniProtKB-SubCell"/>
</dbReference>
<feature type="transmembrane region" description="Helical" evidence="7">
    <location>
        <begin position="421"/>
        <end position="442"/>
    </location>
</feature>
<dbReference type="eggNOG" id="COG2244">
    <property type="taxonomic scope" value="Bacteria"/>
</dbReference>
<keyword evidence="5 7" id="KW-1133">Transmembrane helix</keyword>
<dbReference type="PANTHER" id="PTHR30250">
    <property type="entry name" value="PST FAMILY PREDICTED COLANIC ACID TRANSPORTER"/>
    <property type="match status" value="1"/>
</dbReference>
<dbReference type="PATRIC" id="fig|889378.3.peg.37"/>
<dbReference type="RefSeq" id="WP_014454141.1">
    <property type="nucleotide sequence ID" value="NC_017098.1"/>
</dbReference>
<evidence type="ECO:0000256" key="7">
    <source>
        <dbReference type="SAM" id="Phobius"/>
    </source>
</evidence>
<evidence type="ECO:0000256" key="3">
    <source>
        <dbReference type="ARBA" id="ARBA00022475"/>
    </source>
</evidence>
<keyword evidence="6 7" id="KW-0472">Membrane</keyword>
<evidence type="ECO:0000256" key="5">
    <source>
        <dbReference type="ARBA" id="ARBA00022989"/>
    </source>
</evidence>
<evidence type="ECO:0000256" key="2">
    <source>
        <dbReference type="ARBA" id="ARBA00007430"/>
    </source>
</evidence>
<feature type="transmembrane region" description="Helical" evidence="7">
    <location>
        <begin position="12"/>
        <end position="41"/>
    </location>
</feature>
<dbReference type="CDD" id="cd13127">
    <property type="entry name" value="MATE_tuaB_like"/>
    <property type="match status" value="1"/>
</dbReference>
<evidence type="ECO:0000256" key="1">
    <source>
        <dbReference type="ARBA" id="ARBA00004651"/>
    </source>
</evidence>
<feature type="transmembrane region" description="Helical" evidence="7">
    <location>
        <begin position="117"/>
        <end position="138"/>
    </location>
</feature>
<dbReference type="EMBL" id="CP003282">
    <property type="protein sequence ID" value="AFG36143.1"/>
    <property type="molecule type" value="Genomic_DNA"/>
</dbReference>
<proteinExistence type="inferred from homology"/>
<dbReference type="PANTHER" id="PTHR30250:SF10">
    <property type="entry name" value="LIPOPOLYSACCHARIDE BIOSYNTHESIS PROTEIN WZXC"/>
    <property type="match status" value="1"/>
</dbReference>
<feature type="transmembrane region" description="Helical" evidence="7">
    <location>
        <begin position="85"/>
        <end position="111"/>
    </location>
</feature>